<proteinExistence type="predicted"/>
<evidence type="ECO:0000313" key="2">
    <source>
        <dbReference type="Proteomes" id="UP001498421"/>
    </source>
</evidence>
<name>A0ABR1ID89_9HYPO</name>
<dbReference type="EMBL" id="JAZAVK010000010">
    <property type="protein sequence ID" value="KAK7431565.1"/>
    <property type="molecule type" value="Genomic_DNA"/>
</dbReference>
<protein>
    <submittedName>
        <fullName evidence="1">Uncharacterized protein</fullName>
    </submittedName>
</protein>
<evidence type="ECO:0000313" key="1">
    <source>
        <dbReference type="EMBL" id="KAK7431565.1"/>
    </source>
</evidence>
<sequence>MAQLTADVSDEPSWIHGFSLPRFFRDPQCNRELVAQLRQVLSQHALALIDRIARVYTEDEAAAFKSNLERKTKNNPIELAEIPIEIDLRPNEKMVRGYENDIWKDASVATVREFFINWTATKHGSSISGDIRYAACILLDSETLAQLAPAPDDFRPTGNTGYESIYWVKMVEAKSEPEYAFRTRVFGKNDLVDYWFTQNYNRTKAGNRSIIYKSREFGRPLSRTATSTQLIA</sequence>
<dbReference type="Proteomes" id="UP001498421">
    <property type="component" value="Unassembled WGS sequence"/>
</dbReference>
<keyword evidence="2" id="KW-1185">Reference proteome</keyword>
<comment type="caution">
    <text evidence="1">The sequence shown here is derived from an EMBL/GenBank/DDBJ whole genome shotgun (WGS) entry which is preliminary data.</text>
</comment>
<organism evidence="1 2">
    <name type="scientific">Neonectria magnoliae</name>
    <dbReference type="NCBI Taxonomy" id="2732573"/>
    <lineage>
        <taxon>Eukaryota</taxon>
        <taxon>Fungi</taxon>
        <taxon>Dikarya</taxon>
        <taxon>Ascomycota</taxon>
        <taxon>Pezizomycotina</taxon>
        <taxon>Sordariomycetes</taxon>
        <taxon>Hypocreomycetidae</taxon>
        <taxon>Hypocreales</taxon>
        <taxon>Nectriaceae</taxon>
        <taxon>Neonectria</taxon>
    </lineage>
</organism>
<accession>A0ABR1ID89</accession>
<gene>
    <name evidence="1" type="ORF">QQZ08_001783</name>
</gene>
<reference evidence="1 2" key="1">
    <citation type="journal article" date="2025" name="Microbiol. Resour. Announc.">
        <title>Draft genome sequences for Neonectria magnoliae and Neonectria punicea, canker pathogens of Liriodendron tulipifera and Acer saccharum in West Virginia.</title>
        <authorList>
            <person name="Petronek H.M."/>
            <person name="Kasson M.T."/>
            <person name="Metheny A.M."/>
            <person name="Stauder C.M."/>
            <person name="Lovett B."/>
            <person name="Lynch S.C."/>
            <person name="Garnas J.R."/>
            <person name="Kasson L.R."/>
            <person name="Stajich J.E."/>
        </authorList>
    </citation>
    <scope>NUCLEOTIDE SEQUENCE [LARGE SCALE GENOMIC DNA]</scope>
    <source>
        <strain evidence="1 2">NRRL 64651</strain>
    </source>
</reference>